<comment type="similarity">
    <text evidence="2 7">Belongs to the EMC3 family.</text>
</comment>
<evidence type="ECO:0000313" key="9">
    <source>
        <dbReference type="EMBL" id="WAR26662.1"/>
    </source>
</evidence>
<accession>A0ABY7FWU6</accession>
<reference evidence="9" key="1">
    <citation type="submission" date="2022-11" db="EMBL/GenBank/DDBJ databases">
        <title>Centuries of genome instability and evolution in soft-shell clam transmissible cancer (bioRxiv).</title>
        <authorList>
            <person name="Hart S.F.M."/>
            <person name="Yonemitsu M.A."/>
            <person name="Giersch R.M."/>
            <person name="Beal B.F."/>
            <person name="Arriagada G."/>
            <person name="Davis B.W."/>
            <person name="Ostrander E.A."/>
            <person name="Goff S.P."/>
            <person name="Metzger M.J."/>
        </authorList>
    </citation>
    <scope>NUCLEOTIDE SEQUENCE</scope>
    <source>
        <strain evidence="9">MELC-2E11</strain>
        <tissue evidence="9">Siphon/mantle</tissue>
    </source>
</reference>
<comment type="subcellular location">
    <subcellularLocation>
        <location evidence="1">Membrane</location>
        <topology evidence="1">Multi-pass membrane protein</topology>
    </subcellularLocation>
</comment>
<dbReference type="SMART" id="SM01415">
    <property type="entry name" value="DUF106"/>
    <property type="match status" value="1"/>
</dbReference>
<feature type="transmembrane region" description="Helical" evidence="8">
    <location>
        <begin position="116"/>
        <end position="137"/>
    </location>
</feature>
<dbReference type="InterPro" id="IPR008568">
    <property type="entry name" value="EMC3"/>
</dbReference>
<dbReference type="InterPro" id="IPR002809">
    <property type="entry name" value="EMC3/TMCO1"/>
</dbReference>
<keyword evidence="4 8" id="KW-0812">Transmembrane</keyword>
<keyword evidence="5 8" id="KW-1133">Transmembrane helix</keyword>
<evidence type="ECO:0000256" key="1">
    <source>
        <dbReference type="ARBA" id="ARBA00004141"/>
    </source>
</evidence>
<evidence type="ECO:0000313" key="10">
    <source>
        <dbReference type="Proteomes" id="UP001164746"/>
    </source>
</evidence>
<dbReference type="PANTHER" id="PTHR13116:SF5">
    <property type="entry name" value="ER MEMBRANE PROTEIN COMPLEX SUBUNIT 3"/>
    <property type="match status" value="1"/>
</dbReference>
<dbReference type="PIRSF" id="PIRSF010045">
    <property type="entry name" value="DUF850_TM_euk"/>
    <property type="match status" value="1"/>
</dbReference>
<dbReference type="EMBL" id="CP111025">
    <property type="protein sequence ID" value="WAR26662.1"/>
    <property type="molecule type" value="Genomic_DNA"/>
</dbReference>
<dbReference type="PANTHER" id="PTHR13116">
    <property type="entry name" value="ER MEMBRANE PROTEIN COMPLEX SUBUNIT 3"/>
    <property type="match status" value="1"/>
</dbReference>
<proteinExistence type="inferred from homology"/>
<evidence type="ECO:0000256" key="4">
    <source>
        <dbReference type="ARBA" id="ARBA00022692"/>
    </source>
</evidence>
<evidence type="ECO:0000256" key="7">
    <source>
        <dbReference type="PIRNR" id="PIRNR010045"/>
    </source>
</evidence>
<evidence type="ECO:0000256" key="5">
    <source>
        <dbReference type="ARBA" id="ARBA00022989"/>
    </source>
</evidence>
<gene>
    <name evidence="9" type="ORF">MAR_012366</name>
</gene>
<keyword evidence="10" id="KW-1185">Reference proteome</keyword>
<organism evidence="9 10">
    <name type="scientific">Mya arenaria</name>
    <name type="common">Soft-shell clam</name>
    <dbReference type="NCBI Taxonomy" id="6604"/>
    <lineage>
        <taxon>Eukaryota</taxon>
        <taxon>Metazoa</taxon>
        <taxon>Spiralia</taxon>
        <taxon>Lophotrochozoa</taxon>
        <taxon>Mollusca</taxon>
        <taxon>Bivalvia</taxon>
        <taxon>Autobranchia</taxon>
        <taxon>Heteroconchia</taxon>
        <taxon>Euheterodonta</taxon>
        <taxon>Imparidentia</taxon>
        <taxon>Neoheterodontei</taxon>
        <taxon>Myida</taxon>
        <taxon>Myoidea</taxon>
        <taxon>Myidae</taxon>
        <taxon>Mya</taxon>
    </lineage>
</organism>
<keyword evidence="6 8" id="KW-0472">Membrane</keyword>
<evidence type="ECO:0000256" key="2">
    <source>
        <dbReference type="ARBA" id="ARBA00005376"/>
    </source>
</evidence>
<dbReference type="Proteomes" id="UP001164746">
    <property type="component" value="Chromosome 14"/>
</dbReference>
<evidence type="ECO:0000256" key="3">
    <source>
        <dbReference type="ARBA" id="ARBA00020822"/>
    </source>
</evidence>
<feature type="transmembrane region" description="Helical" evidence="8">
    <location>
        <begin position="12"/>
        <end position="32"/>
    </location>
</feature>
<evidence type="ECO:0000256" key="8">
    <source>
        <dbReference type="SAM" id="Phobius"/>
    </source>
</evidence>
<sequence length="243" mass="27615">MAELLLDSDIRLWVFLPIVIITFLVGIIRHYVTILLSSEKKTDISQVRDSHTLIRSRLLRENGKYIPKDSFHMRKSFLNAEDKGLIYKLKSAERETPAKNPMTDPSMMTDMLKGNVTNMLPMLIIGGWINWAFSGFLTTKVPFPLTFRFKPMLQRGVELISLDASCMYTLILGQDNAADQTKAMQEQFSGQGMAGPQDPQKAFKAEWEALEITNHTWALEGVEEDVTGQIIPPETIYIKDKFA</sequence>
<protein>
    <recommendedName>
        <fullName evidence="3 7">ER membrane protein complex subunit 3</fullName>
    </recommendedName>
</protein>
<dbReference type="Pfam" id="PF01956">
    <property type="entry name" value="EMC3_TMCO1"/>
    <property type="match status" value="1"/>
</dbReference>
<name>A0ABY7FWU6_MYAAR</name>
<evidence type="ECO:0000256" key="6">
    <source>
        <dbReference type="ARBA" id="ARBA00023136"/>
    </source>
</evidence>